<dbReference type="InterPro" id="IPR001810">
    <property type="entry name" value="F-box_dom"/>
</dbReference>
<dbReference type="CDD" id="cd09917">
    <property type="entry name" value="F-box_SF"/>
    <property type="match status" value="1"/>
</dbReference>
<dbReference type="Proteomes" id="UP000290288">
    <property type="component" value="Unassembled WGS sequence"/>
</dbReference>
<feature type="domain" description="F-box" evidence="1">
    <location>
        <begin position="31"/>
        <end position="71"/>
    </location>
</feature>
<evidence type="ECO:0000313" key="2">
    <source>
        <dbReference type="EMBL" id="RXW18268.1"/>
    </source>
</evidence>
<gene>
    <name evidence="2" type="ORF">EST38_g7577</name>
</gene>
<dbReference type="AlphaFoldDB" id="A0A4V1Q3E1"/>
<dbReference type="InterPro" id="IPR036047">
    <property type="entry name" value="F-box-like_dom_sf"/>
</dbReference>
<name>A0A4V1Q3E1_9AGAR</name>
<reference evidence="2 3" key="1">
    <citation type="submission" date="2019-01" db="EMBL/GenBank/DDBJ databases">
        <title>Draft genome sequence of Psathyrella aberdarensis IHI B618.</title>
        <authorList>
            <person name="Buettner E."/>
            <person name="Kellner H."/>
        </authorList>
    </citation>
    <scope>NUCLEOTIDE SEQUENCE [LARGE SCALE GENOMIC DNA]</scope>
    <source>
        <strain evidence="2 3">IHI B618</strain>
    </source>
</reference>
<dbReference type="Pfam" id="PF12937">
    <property type="entry name" value="F-box-like"/>
    <property type="match status" value="1"/>
</dbReference>
<dbReference type="SMART" id="SM00256">
    <property type="entry name" value="FBOX"/>
    <property type="match status" value="1"/>
</dbReference>
<protein>
    <recommendedName>
        <fullName evidence="1">F-box domain-containing protein</fullName>
    </recommendedName>
</protein>
<dbReference type="OrthoDB" id="3054030at2759"/>
<dbReference type="Gene3D" id="1.20.1280.50">
    <property type="match status" value="1"/>
</dbReference>
<accession>A0A4V1Q3E1</accession>
<evidence type="ECO:0000313" key="3">
    <source>
        <dbReference type="Proteomes" id="UP000290288"/>
    </source>
</evidence>
<proteinExistence type="predicted"/>
<organism evidence="2 3">
    <name type="scientific">Candolleomyces aberdarensis</name>
    <dbReference type="NCBI Taxonomy" id="2316362"/>
    <lineage>
        <taxon>Eukaryota</taxon>
        <taxon>Fungi</taxon>
        <taxon>Dikarya</taxon>
        <taxon>Basidiomycota</taxon>
        <taxon>Agaricomycotina</taxon>
        <taxon>Agaricomycetes</taxon>
        <taxon>Agaricomycetidae</taxon>
        <taxon>Agaricales</taxon>
        <taxon>Agaricineae</taxon>
        <taxon>Psathyrellaceae</taxon>
        <taxon>Candolleomyces</taxon>
    </lineage>
</organism>
<dbReference type="EMBL" id="SDEE01000278">
    <property type="protein sequence ID" value="RXW18268.1"/>
    <property type="molecule type" value="Genomic_DNA"/>
</dbReference>
<dbReference type="SUPFAM" id="SSF81383">
    <property type="entry name" value="F-box domain"/>
    <property type="match status" value="1"/>
</dbReference>
<comment type="caution">
    <text evidence="2">The sequence shown here is derived from an EMBL/GenBank/DDBJ whole genome shotgun (WGS) entry which is preliminary data.</text>
</comment>
<sequence length="581" mass="64480">MAVANPILPCRPDCIGPFDTPEPSPSQEVWGSDELTQLILQFLNPLDLHKSAQVCRNWNRIAVQCMLDENKLWNPQRASHLRLTSSPQEKDTLSALLISVNVKQLGYVNFEWTRIISIKMLQRSFERMQRLVERMSSLRIVRVHWPSMLEEVGITDSSMASLCSSIEGFLNATIAQGCSKLMLTGFNDILGKRYQLKKSAGTVSSKSASTSSQRASILAKARTLLAPNSMKQTEGSLAIDVLSDEANYCRPGNRFGSPPPWISIAPSPQLSETSKLTQFETNTINLFRPPFSQWTLALLKASPITELCLHFTDLPDDTIEQNLILDRIADAAPDITSLYIDSVRSGTMKDIMRWASRFQQVQILGIQPACFPTPDDDKNLDLHELDFPNLTRLESPASFIPQFLKSDSAPADSLGRFKSLSSGLIAATYRWTSSSSSEVASAVNAISLVKSAVHEALGSLAEDCTVHIAFRFVHDFFKVTEALNRPGAIPPDLLIKAGESTSDDAGPKFILELVLPGTREEIRQGIFDDKITVYLRLVPGIDAMVLTSNEAHLSLEMEEFDQEQMWKFQKICPNLKSTGMA</sequence>
<dbReference type="STRING" id="2316362.A0A4V1Q3E1"/>
<evidence type="ECO:0000259" key="1">
    <source>
        <dbReference type="SMART" id="SM00256"/>
    </source>
</evidence>
<keyword evidence="3" id="KW-1185">Reference proteome</keyword>